<sequence length="80" mass="9175">MNSTSAVDLHNIGIHRVTHHFVIGTCPHQNQGRCRNTIRVGHQKLGSQKQWHDDDMHLHRACRGGGKGRRDDSIKNRNFE</sequence>
<dbReference type="EMBL" id="OY731401">
    <property type="protein sequence ID" value="CAJ1950321.1"/>
    <property type="molecule type" value="Genomic_DNA"/>
</dbReference>
<proteinExistence type="predicted"/>
<protein>
    <submittedName>
        <fullName evidence="2">Uncharacterized protein</fullName>
    </submittedName>
</protein>
<organism evidence="2 3">
    <name type="scientific">Sphenostylis stenocarpa</name>
    <dbReference type="NCBI Taxonomy" id="92480"/>
    <lineage>
        <taxon>Eukaryota</taxon>
        <taxon>Viridiplantae</taxon>
        <taxon>Streptophyta</taxon>
        <taxon>Embryophyta</taxon>
        <taxon>Tracheophyta</taxon>
        <taxon>Spermatophyta</taxon>
        <taxon>Magnoliopsida</taxon>
        <taxon>eudicotyledons</taxon>
        <taxon>Gunneridae</taxon>
        <taxon>Pentapetalae</taxon>
        <taxon>rosids</taxon>
        <taxon>fabids</taxon>
        <taxon>Fabales</taxon>
        <taxon>Fabaceae</taxon>
        <taxon>Papilionoideae</taxon>
        <taxon>50 kb inversion clade</taxon>
        <taxon>NPAAA clade</taxon>
        <taxon>indigoferoid/millettioid clade</taxon>
        <taxon>Phaseoleae</taxon>
        <taxon>Sphenostylis</taxon>
    </lineage>
</organism>
<feature type="compositionally biased region" description="Basic and acidic residues" evidence="1">
    <location>
        <begin position="68"/>
        <end position="80"/>
    </location>
</feature>
<dbReference type="Gramene" id="rna-AYBTSS11_LOCUS14192">
    <property type="protein sequence ID" value="CAJ1950321.1"/>
    <property type="gene ID" value="gene-AYBTSS11_LOCUS14192"/>
</dbReference>
<keyword evidence="3" id="KW-1185">Reference proteome</keyword>
<evidence type="ECO:0000256" key="1">
    <source>
        <dbReference type="SAM" id="MobiDB-lite"/>
    </source>
</evidence>
<dbReference type="AlphaFoldDB" id="A0AA86SBC8"/>
<dbReference type="Proteomes" id="UP001189624">
    <property type="component" value="Chromosome 4"/>
</dbReference>
<gene>
    <name evidence="2" type="ORF">AYBTSS11_LOCUS14192</name>
</gene>
<feature type="region of interest" description="Disordered" evidence="1">
    <location>
        <begin position="46"/>
        <end position="80"/>
    </location>
</feature>
<reference evidence="2" key="1">
    <citation type="submission" date="2023-10" db="EMBL/GenBank/DDBJ databases">
        <authorList>
            <person name="Domelevo Entfellner J.-B."/>
        </authorList>
    </citation>
    <scope>NUCLEOTIDE SEQUENCE</scope>
</reference>
<accession>A0AA86SBC8</accession>
<evidence type="ECO:0000313" key="2">
    <source>
        <dbReference type="EMBL" id="CAJ1950321.1"/>
    </source>
</evidence>
<feature type="non-terminal residue" evidence="2">
    <location>
        <position position="80"/>
    </location>
</feature>
<name>A0AA86SBC8_9FABA</name>
<evidence type="ECO:0000313" key="3">
    <source>
        <dbReference type="Proteomes" id="UP001189624"/>
    </source>
</evidence>